<dbReference type="EMBL" id="VMNW02000104">
    <property type="protein sequence ID" value="KAA9151217.1"/>
    <property type="molecule type" value="Genomic_DNA"/>
</dbReference>
<dbReference type="Proteomes" id="UP000319769">
    <property type="component" value="Unassembled WGS sequence"/>
</dbReference>
<feature type="compositionally biased region" description="Basic residues" evidence="1">
    <location>
        <begin position="1"/>
        <end position="10"/>
    </location>
</feature>
<evidence type="ECO:0008006" key="4">
    <source>
        <dbReference type="Google" id="ProtNLM"/>
    </source>
</evidence>
<reference evidence="2" key="1">
    <citation type="submission" date="2019-09" db="EMBL/GenBank/DDBJ databases">
        <authorList>
            <person name="Teo W.F.A."/>
            <person name="Duangmal K."/>
        </authorList>
    </citation>
    <scope>NUCLEOTIDE SEQUENCE [LARGE SCALE GENOMIC DNA]</scope>
    <source>
        <strain evidence="2">K81G1</strain>
    </source>
</reference>
<evidence type="ECO:0000256" key="1">
    <source>
        <dbReference type="SAM" id="MobiDB-lite"/>
    </source>
</evidence>
<gene>
    <name evidence="2" type="ORF">FPZ12_039455</name>
</gene>
<evidence type="ECO:0000313" key="3">
    <source>
        <dbReference type="Proteomes" id="UP000319769"/>
    </source>
</evidence>
<sequence>MLRRHPRGSARRSLAGRGLLDRDGLTGEGRRLRAHIERRTDALATYALSHAEFAELDALLRPPARALVPSAVPQPNPVGVPRP</sequence>
<organism evidence="2 3">
    <name type="scientific">Amycolatopsis acidicola</name>
    <dbReference type="NCBI Taxonomy" id="2596893"/>
    <lineage>
        <taxon>Bacteria</taxon>
        <taxon>Bacillati</taxon>
        <taxon>Actinomycetota</taxon>
        <taxon>Actinomycetes</taxon>
        <taxon>Pseudonocardiales</taxon>
        <taxon>Pseudonocardiaceae</taxon>
        <taxon>Amycolatopsis</taxon>
    </lineage>
</organism>
<dbReference type="InterPro" id="IPR054058">
    <property type="entry name" value="HTH_67"/>
</dbReference>
<keyword evidence="3" id="KW-1185">Reference proteome</keyword>
<feature type="compositionally biased region" description="Basic and acidic residues" evidence="1">
    <location>
        <begin position="19"/>
        <end position="29"/>
    </location>
</feature>
<feature type="region of interest" description="Disordered" evidence="1">
    <location>
        <begin position="1"/>
        <end position="29"/>
    </location>
</feature>
<protein>
    <recommendedName>
        <fullName evidence="4">MarR family transcriptional regulator</fullName>
    </recommendedName>
</protein>
<evidence type="ECO:0000313" key="2">
    <source>
        <dbReference type="EMBL" id="KAA9151217.1"/>
    </source>
</evidence>
<dbReference type="Pfam" id="PF21863">
    <property type="entry name" value="HTH_67"/>
    <property type="match status" value="1"/>
</dbReference>
<dbReference type="RefSeq" id="WP_144755890.1">
    <property type="nucleotide sequence ID" value="NZ_VMNW02000104.1"/>
</dbReference>
<accession>A0A5N0UNZ7</accession>
<comment type="caution">
    <text evidence="2">The sequence shown here is derived from an EMBL/GenBank/DDBJ whole genome shotgun (WGS) entry which is preliminary data.</text>
</comment>
<name>A0A5N0UNZ7_9PSEU</name>
<dbReference type="AlphaFoldDB" id="A0A5N0UNZ7"/>
<proteinExistence type="predicted"/>